<comment type="caution">
    <text evidence="3">The sequence shown here is derived from an EMBL/GenBank/DDBJ whole genome shotgun (WGS) entry which is preliminary data.</text>
</comment>
<organism evidence="3 4">
    <name type="scientific">Clostridium cibarium</name>
    <dbReference type="NCBI Taxonomy" id="2762247"/>
    <lineage>
        <taxon>Bacteria</taxon>
        <taxon>Bacillati</taxon>
        <taxon>Bacillota</taxon>
        <taxon>Clostridia</taxon>
        <taxon>Eubacteriales</taxon>
        <taxon>Clostridiaceae</taxon>
        <taxon>Clostridium</taxon>
    </lineage>
</organism>
<dbReference type="Proteomes" id="UP000627781">
    <property type="component" value="Unassembled WGS sequence"/>
</dbReference>
<evidence type="ECO:0000256" key="1">
    <source>
        <dbReference type="ARBA" id="ARBA00008007"/>
    </source>
</evidence>
<dbReference type="SUPFAM" id="SSF53271">
    <property type="entry name" value="PRTase-like"/>
    <property type="match status" value="1"/>
</dbReference>
<evidence type="ECO:0000313" key="3">
    <source>
        <dbReference type="EMBL" id="MBD7912952.1"/>
    </source>
</evidence>
<gene>
    <name evidence="3" type="ORF">H9661_16490</name>
</gene>
<accession>A0ABR8PXT8</accession>
<dbReference type="PANTHER" id="PTHR47505:SF1">
    <property type="entry name" value="DNA UTILIZATION PROTEIN YHGH"/>
    <property type="match status" value="1"/>
</dbReference>
<dbReference type="Pfam" id="PF00156">
    <property type="entry name" value="Pribosyltran"/>
    <property type="match status" value="1"/>
</dbReference>
<proteinExistence type="inferred from homology"/>
<dbReference type="CDD" id="cd06223">
    <property type="entry name" value="PRTases_typeI"/>
    <property type="match status" value="1"/>
</dbReference>
<sequence length="212" mass="24610">MEKKFYGFLKDIYLGVLELIYPKEDKCIICRKEEVNGICNNCRNDIMPCFDKELCVGYYKGVLKELILKFKYKKDFTAGEILVKLAEEKILSFERDYYITFIPISKERLKKYGFNQCEYLAQEIGWRNGFKIIDTLKKIKDTRVQKTLNKEERTENMAGAFAVKDISKVKGRKFILIDDVITTGSTINEGIRVLKESGAIEIKTLTLAKSHI</sequence>
<protein>
    <submittedName>
        <fullName evidence="3">ComF family protein</fullName>
    </submittedName>
</protein>
<name>A0ABR8PXT8_9CLOT</name>
<keyword evidence="4" id="KW-1185">Reference proteome</keyword>
<dbReference type="EMBL" id="JACSRA010000032">
    <property type="protein sequence ID" value="MBD7912952.1"/>
    <property type="molecule type" value="Genomic_DNA"/>
</dbReference>
<feature type="domain" description="Phosphoribosyltransferase" evidence="2">
    <location>
        <begin position="138"/>
        <end position="209"/>
    </location>
</feature>
<dbReference type="RefSeq" id="WP_143317419.1">
    <property type="nucleotide sequence ID" value="NZ_JACSRA010000032.1"/>
</dbReference>
<dbReference type="Gene3D" id="3.40.50.2020">
    <property type="match status" value="1"/>
</dbReference>
<evidence type="ECO:0000259" key="2">
    <source>
        <dbReference type="Pfam" id="PF00156"/>
    </source>
</evidence>
<reference evidence="3 4" key="1">
    <citation type="submission" date="2020-08" db="EMBL/GenBank/DDBJ databases">
        <title>A Genomic Blueprint of the Chicken Gut Microbiome.</title>
        <authorList>
            <person name="Gilroy R."/>
            <person name="Ravi A."/>
            <person name="Getino M."/>
            <person name="Pursley I."/>
            <person name="Horton D.L."/>
            <person name="Alikhan N.-F."/>
            <person name="Baker D."/>
            <person name="Gharbi K."/>
            <person name="Hall N."/>
            <person name="Watson M."/>
            <person name="Adriaenssens E.M."/>
            <person name="Foster-Nyarko E."/>
            <person name="Jarju S."/>
            <person name="Secka A."/>
            <person name="Antonio M."/>
            <person name="Oren A."/>
            <person name="Chaudhuri R."/>
            <person name="La Ragione R.M."/>
            <person name="Hildebrand F."/>
            <person name="Pallen M.J."/>
        </authorList>
    </citation>
    <scope>NUCLEOTIDE SEQUENCE [LARGE SCALE GENOMIC DNA]</scope>
    <source>
        <strain evidence="3 4">Sa3CVN1</strain>
    </source>
</reference>
<comment type="similarity">
    <text evidence="1">Belongs to the ComF/GntX family.</text>
</comment>
<dbReference type="PANTHER" id="PTHR47505">
    <property type="entry name" value="DNA UTILIZATION PROTEIN YHGH"/>
    <property type="match status" value="1"/>
</dbReference>
<dbReference type="InterPro" id="IPR029057">
    <property type="entry name" value="PRTase-like"/>
</dbReference>
<dbReference type="InterPro" id="IPR000836">
    <property type="entry name" value="PRTase_dom"/>
</dbReference>
<dbReference type="InterPro" id="IPR051910">
    <property type="entry name" value="ComF/GntX_DNA_util-trans"/>
</dbReference>
<evidence type="ECO:0000313" key="4">
    <source>
        <dbReference type="Proteomes" id="UP000627781"/>
    </source>
</evidence>